<accession>A0AAE1EIM3</accession>
<evidence type="ECO:0000313" key="1">
    <source>
        <dbReference type="EMBL" id="KAK3853003.1"/>
    </source>
</evidence>
<name>A0AAE1EIM3_PETCI</name>
<dbReference type="AlphaFoldDB" id="A0AAE1EIM3"/>
<evidence type="ECO:0000313" key="2">
    <source>
        <dbReference type="Proteomes" id="UP001286313"/>
    </source>
</evidence>
<keyword evidence="2" id="KW-1185">Reference proteome</keyword>
<sequence length="112" mass="12106">MLSMYEPTPPPCTLPCLIPPCPFLSLYSMNNPAPPPYLPTSLNPRHGPHNTNPIPELVPTLPFAHCQSTSSGIRVWARGHGLLQLVFVYLCVFTVFTAGAEVPGACPPVTIK</sequence>
<organism evidence="1 2">
    <name type="scientific">Petrolisthes cinctipes</name>
    <name type="common">Flat porcelain crab</name>
    <dbReference type="NCBI Taxonomy" id="88211"/>
    <lineage>
        <taxon>Eukaryota</taxon>
        <taxon>Metazoa</taxon>
        <taxon>Ecdysozoa</taxon>
        <taxon>Arthropoda</taxon>
        <taxon>Crustacea</taxon>
        <taxon>Multicrustacea</taxon>
        <taxon>Malacostraca</taxon>
        <taxon>Eumalacostraca</taxon>
        <taxon>Eucarida</taxon>
        <taxon>Decapoda</taxon>
        <taxon>Pleocyemata</taxon>
        <taxon>Anomura</taxon>
        <taxon>Galatheoidea</taxon>
        <taxon>Porcellanidae</taxon>
        <taxon>Petrolisthes</taxon>
    </lineage>
</organism>
<comment type="caution">
    <text evidence="1">The sequence shown here is derived from an EMBL/GenBank/DDBJ whole genome shotgun (WGS) entry which is preliminary data.</text>
</comment>
<gene>
    <name evidence="1" type="ORF">Pcinc_040436</name>
</gene>
<protein>
    <submittedName>
        <fullName evidence="1">Uncharacterized protein</fullName>
    </submittedName>
</protein>
<dbReference type="Proteomes" id="UP001286313">
    <property type="component" value="Unassembled WGS sequence"/>
</dbReference>
<dbReference type="EMBL" id="JAWQEG010007146">
    <property type="protein sequence ID" value="KAK3853003.1"/>
    <property type="molecule type" value="Genomic_DNA"/>
</dbReference>
<reference evidence="1" key="1">
    <citation type="submission" date="2023-10" db="EMBL/GenBank/DDBJ databases">
        <title>Genome assemblies of two species of porcelain crab, Petrolisthes cinctipes and Petrolisthes manimaculis (Anomura: Porcellanidae).</title>
        <authorList>
            <person name="Angst P."/>
        </authorList>
    </citation>
    <scope>NUCLEOTIDE SEQUENCE</scope>
    <source>
        <strain evidence="1">PB745_01</strain>
        <tissue evidence="1">Gill</tissue>
    </source>
</reference>
<proteinExistence type="predicted"/>